<dbReference type="Pfam" id="PF12161">
    <property type="entry name" value="HsdM_N"/>
    <property type="match status" value="1"/>
</dbReference>
<evidence type="ECO:0000256" key="4">
    <source>
        <dbReference type="ARBA" id="ARBA00022679"/>
    </source>
</evidence>
<dbReference type="PANTHER" id="PTHR42933">
    <property type="entry name" value="SLR6095 PROTEIN"/>
    <property type="match status" value="1"/>
</dbReference>
<feature type="compositionally biased region" description="Acidic residues" evidence="9">
    <location>
        <begin position="691"/>
        <end position="701"/>
    </location>
</feature>
<dbReference type="SUPFAM" id="SSF53335">
    <property type="entry name" value="S-adenosyl-L-methionine-dependent methyltransferases"/>
    <property type="match status" value="1"/>
</dbReference>
<keyword evidence="3 12" id="KW-0489">Methyltransferase</keyword>
<evidence type="ECO:0000259" key="11">
    <source>
        <dbReference type="Pfam" id="PF12161"/>
    </source>
</evidence>
<dbReference type="InterPro" id="IPR051537">
    <property type="entry name" value="DNA_Adenine_Mtase"/>
</dbReference>
<gene>
    <name evidence="12" type="ORF">AAH991_15410</name>
</gene>
<feature type="coiled-coil region" evidence="8">
    <location>
        <begin position="781"/>
        <end position="808"/>
    </location>
</feature>
<evidence type="ECO:0000256" key="3">
    <source>
        <dbReference type="ARBA" id="ARBA00022603"/>
    </source>
</evidence>
<keyword evidence="6" id="KW-0680">Restriction system</keyword>
<evidence type="ECO:0000256" key="7">
    <source>
        <dbReference type="ARBA" id="ARBA00047942"/>
    </source>
</evidence>
<organism evidence="12 13">
    <name type="scientific">Microbispora maris</name>
    <dbReference type="NCBI Taxonomy" id="3144104"/>
    <lineage>
        <taxon>Bacteria</taxon>
        <taxon>Bacillati</taxon>
        <taxon>Actinomycetota</taxon>
        <taxon>Actinomycetes</taxon>
        <taxon>Streptosporangiales</taxon>
        <taxon>Streptosporangiaceae</taxon>
        <taxon>Microbispora</taxon>
    </lineage>
</organism>
<evidence type="ECO:0000256" key="8">
    <source>
        <dbReference type="SAM" id="Coils"/>
    </source>
</evidence>
<dbReference type="InterPro" id="IPR022749">
    <property type="entry name" value="D12N6_MeTrfase_N"/>
</dbReference>
<evidence type="ECO:0000256" key="6">
    <source>
        <dbReference type="ARBA" id="ARBA00022747"/>
    </source>
</evidence>
<dbReference type="InterPro" id="IPR003356">
    <property type="entry name" value="DNA_methylase_A-5"/>
</dbReference>
<dbReference type="PANTHER" id="PTHR42933:SF3">
    <property type="entry name" value="TYPE I RESTRICTION ENZYME MJAVIII METHYLASE SUBUNIT"/>
    <property type="match status" value="1"/>
</dbReference>
<dbReference type="GO" id="GO:0008168">
    <property type="term" value="F:methyltransferase activity"/>
    <property type="evidence" value="ECO:0007669"/>
    <property type="project" value="UniProtKB-KW"/>
</dbReference>
<comment type="caution">
    <text evidence="12">The sequence shown here is derived from an EMBL/GenBank/DDBJ whole genome shotgun (WGS) entry which is preliminary data.</text>
</comment>
<evidence type="ECO:0000313" key="12">
    <source>
        <dbReference type="EMBL" id="MEN3536502.1"/>
    </source>
</evidence>
<dbReference type="Gene3D" id="1.20.1260.30">
    <property type="match status" value="1"/>
</dbReference>
<dbReference type="RefSeq" id="WP_346226493.1">
    <property type="nucleotide sequence ID" value="NZ_JBDJAW010000011.1"/>
</dbReference>
<dbReference type="PRINTS" id="PR00507">
    <property type="entry name" value="N12N6MTFRASE"/>
</dbReference>
<dbReference type="EC" id="2.1.1.72" evidence="2"/>
<accession>A0ABV0ANT8</accession>
<evidence type="ECO:0000256" key="5">
    <source>
        <dbReference type="ARBA" id="ARBA00022691"/>
    </source>
</evidence>
<keyword evidence="5" id="KW-0949">S-adenosyl-L-methionine</keyword>
<protein>
    <recommendedName>
        <fullName evidence="2">site-specific DNA-methyltransferase (adenine-specific)</fullName>
        <ecNumber evidence="2">2.1.1.72</ecNumber>
    </recommendedName>
</protein>
<comment type="similarity">
    <text evidence="1">Belongs to the N(4)/N(6)-methyltransferase family.</text>
</comment>
<feature type="domain" description="N6 adenine-specific DNA methyltransferase N-terminal" evidence="11">
    <location>
        <begin position="9"/>
        <end position="150"/>
    </location>
</feature>
<keyword evidence="13" id="KW-1185">Reference proteome</keyword>
<evidence type="ECO:0000313" key="13">
    <source>
        <dbReference type="Proteomes" id="UP001447516"/>
    </source>
</evidence>
<feature type="region of interest" description="Disordered" evidence="9">
    <location>
        <begin position="684"/>
        <end position="708"/>
    </location>
</feature>
<evidence type="ECO:0000256" key="2">
    <source>
        <dbReference type="ARBA" id="ARBA00011900"/>
    </source>
</evidence>
<dbReference type="Gene3D" id="3.40.50.150">
    <property type="entry name" value="Vaccinia Virus protein VP39"/>
    <property type="match status" value="1"/>
</dbReference>
<sequence>MAKLTLPQLERHLFGAADILRGKMDASEFKEYIFGMLFLKRCSDQFETVREQLIARLVAKGRSREEAERSAENPDFYEDDFFVPEEARWEYIRAYSRTKGVGDLLNKALHALETANSESLEGVLEHIDFTRKVGQSTIPDKRLQQLVDHFNRYKLRNEDFEFPDLLGAAYEYLIGQFADSAGKKGGEFYTPRGVVRMMVGLVKPGPGMRVYDPCSGSGGMLIHAKEYVEEHGQDHRDLSLYGQEYNGGTWAISKMNMLLHGINNAGLENDDTLANPAHTEDGELLLFDRVLTNPPFSQNYVRAGMEHPERFRYGFAPETGKKADLMFAQHVLAVLTPDGVGATVMPHGVLFRGGKERDIREGIIRDDRLEAVIGLAPNLFYGTGIPACILVLRGSDPRPEERQGKVLFINADREFTPGRAQNFLDPQHAEKIVAAYEEYTDIPGFARVVDIKELRENDFNLNIRRYVDNTPPPEPQDVRAHLNGGVPKSEVRDKERLFRAFGIDAGELFAERDAAYYDFLPEGWQRTAERLPELAAPAEVRLREAFADWWTRHSKRLVELPESREVMEIRRELLNSFVAELQPLGMLDRFELAGVVAAWWGETQYDIKTLSLNGFDGVVDGWIATIEDAFDKDEETAEYWDKQKVAAEKRKARDHRVVPELIPEYLVELEEAEARYAELNGQYKAATAKPEDEEDETEEPEDRLSEEELKKLKAEVAAARRKVSALEGDFMPRLHMAAEMLDEDQRRDLVLGVLRTALATRLDSRTAAARRLFETAFRTWADKYAVTLRDLEAQREAAAARLEDYLKELGYA</sequence>
<dbReference type="InterPro" id="IPR038333">
    <property type="entry name" value="T1MK-like_N_sf"/>
</dbReference>
<feature type="domain" description="DNA methylase adenine-specific" evidence="10">
    <location>
        <begin position="164"/>
        <end position="469"/>
    </location>
</feature>
<proteinExistence type="inferred from homology"/>
<keyword evidence="4 12" id="KW-0808">Transferase</keyword>
<name>A0ABV0ANT8_9ACTN</name>
<dbReference type="InterPro" id="IPR029063">
    <property type="entry name" value="SAM-dependent_MTases_sf"/>
</dbReference>
<evidence type="ECO:0000259" key="10">
    <source>
        <dbReference type="Pfam" id="PF02384"/>
    </source>
</evidence>
<keyword evidence="8" id="KW-0175">Coiled coil</keyword>
<feature type="region of interest" description="Disordered" evidence="9">
    <location>
        <begin position="466"/>
        <end position="485"/>
    </location>
</feature>
<dbReference type="Proteomes" id="UP001447516">
    <property type="component" value="Unassembled WGS sequence"/>
</dbReference>
<evidence type="ECO:0000256" key="1">
    <source>
        <dbReference type="ARBA" id="ARBA00006594"/>
    </source>
</evidence>
<dbReference type="GO" id="GO:0032259">
    <property type="term" value="P:methylation"/>
    <property type="evidence" value="ECO:0007669"/>
    <property type="project" value="UniProtKB-KW"/>
</dbReference>
<evidence type="ECO:0000256" key="9">
    <source>
        <dbReference type="SAM" id="MobiDB-lite"/>
    </source>
</evidence>
<dbReference type="Pfam" id="PF02384">
    <property type="entry name" value="N6_Mtase"/>
    <property type="match status" value="1"/>
</dbReference>
<dbReference type="EMBL" id="JBDJAW010000011">
    <property type="protein sequence ID" value="MEN3536502.1"/>
    <property type="molecule type" value="Genomic_DNA"/>
</dbReference>
<comment type="catalytic activity">
    <reaction evidence="7">
        <text>a 2'-deoxyadenosine in DNA + S-adenosyl-L-methionine = an N(6)-methyl-2'-deoxyadenosine in DNA + S-adenosyl-L-homocysteine + H(+)</text>
        <dbReference type="Rhea" id="RHEA:15197"/>
        <dbReference type="Rhea" id="RHEA-COMP:12418"/>
        <dbReference type="Rhea" id="RHEA-COMP:12419"/>
        <dbReference type="ChEBI" id="CHEBI:15378"/>
        <dbReference type="ChEBI" id="CHEBI:57856"/>
        <dbReference type="ChEBI" id="CHEBI:59789"/>
        <dbReference type="ChEBI" id="CHEBI:90615"/>
        <dbReference type="ChEBI" id="CHEBI:90616"/>
        <dbReference type="EC" id="2.1.1.72"/>
    </reaction>
</comment>
<reference evidence="12 13" key="1">
    <citation type="submission" date="2024-05" db="EMBL/GenBank/DDBJ databases">
        <title>Microbispora sp.ZYX-F-249.</title>
        <authorList>
            <person name="Xie H."/>
        </authorList>
    </citation>
    <scope>NUCLEOTIDE SEQUENCE [LARGE SCALE GENOMIC DNA]</scope>
    <source>
        <strain evidence="12 13">ZYX-F-249</strain>
    </source>
</reference>